<protein>
    <submittedName>
        <fullName evidence="2">Uncharacterized protein</fullName>
    </submittedName>
</protein>
<organism evidence="2">
    <name type="scientific">Trypanosoma vivax (strain Y486)</name>
    <dbReference type="NCBI Taxonomy" id="1055687"/>
    <lineage>
        <taxon>Eukaryota</taxon>
        <taxon>Discoba</taxon>
        <taxon>Euglenozoa</taxon>
        <taxon>Kinetoplastea</taxon>
        <taxon>Metakinetoplastina</taxon>
        <taxon>Trypanosomatida</taxon>
        <taxon>Trypanosomatidae</taxon>
        <taxon>Trypanosoma</taxon>
        <taxon>Duttonella</taxon>
    </lineage>
</organism>
<accession>G0UA84</accession>
<feature type="compositionally biased region" description="Polar residues" evidence="1">
    <location>
        <begin position="1"/>
        <end position="13"/>
    </location>
</feature>
<feature type="region of interest" description="Disordered" evidence="1">
    <location>
        <begin position="1"/>
        <end position="28"/>
    </location>
</feature>
<evidence type="ECO:0000256" key="1">
    <source>
        <dbReference type="SAM" id="MobiDB-lite"/>
    </source>
</evidence>
<sequence>MWLNAPQSVNDNGEMSRSKEKCKHMVGGRDKNKSVLNLNQWVKDTQLLDYLRRPIGGTNVLKRHDADWYVAATSIDSPSGDSFTLSTWGQEFGPGRINGMPKYWFSQ</sequence>
<evidence type="ECO:0000313" key="2">
    <source>
        <dbReference type="EMBL" id="CCC52716.1"/>
    </source>
</evidence>
<dbReference type="AlphaFoldDB" id="G0UA84"/>
<gene>
    <name evidence="2" type="ORF">TVY486_1102010</name>
</gene>
<name>G0UA84_TRYVY</name>
<reference evidence="2" key="1">
    <citation type="journal article" date="2012" name="Proc. Natl. Acad. Sci. U.S.A.">
        <title>Antigenic diversity is generated by distinct evolutionary mechanisms in African trypanosome species.</title>
        <authorList>
            <person name="Jackson A.P."/>
            <person name="Berry A."/>
            <person name="Aslett M."/>
            <person name="Allison H.C."/>
            <person name="Burton P."/>
            <person name="Vavrova-Anderson J."/>
            <person name="Brown R."/>
            <person name="Browne H."/>
            <person name="Corton N."/>
            <person name="Hauser H."/>
            <person name="Gamble J."/>
            <person name="Gilderthorp R."/>
            <person name="Marcello L."/>
            <person name="McQuillan J."/>
            <person name="Otto T.D."/>
            <person name="Quail M.A."/>
            <person name="Sanders M.J."/>
            <person name="van Tonder A."/>
            <person name="Ginger M.L."/>
            <person name="Field M.C."/>
            <person name="Barry J.D."/>
            <person name="Hertz-Fowler C."/>
            <person name="Berriman M."/>
        </authorList>
    </citation>
    <scope>NUCLEOTIDE SEQUENCE</scope>
    <source>
        <strain evidence="2">Y486</strain>
    </source>
</reference>
<dbReference type="EMBL" id="HE573027">
    <property type="protein sequence ID" value="CCC52716.1"/>
    <property type="molecule type" value="Genomic_DNA"/>
</dbReference>
<proteinExistence type="predicted"/>